<feature type="domain" description="HTH LytTR-type" evidence="3">
    <location>
        <begin position="126"/>
        <end position="230"/>
    </location>
</feature>
<dbReference type="InterPro" id="IPR046947">
    <property type="entry name" value="LytR-like"/>
</dbReference>
<dbReference type="Proteomes" id="UP000243688">
    <property type="component" value="Unassembled WGS sequence"/>
</dbReference>
<reference evidence="4 5" key="1">
    <citation type="submission" date="2016-12" db="EMBL/GenBank/DDBJ databases">
        <title>Candidatus Reconcilibacillus cellulovorans genome.</title>
        <authorList>
            <person name="Kolinko S."/>
            <person name="Wu Y.-W."/>
            <person name="Tachea F."/>
            <person name="Denzel E."/>
            <person name="Hiras J."/>
            <person name="Baecker N."/>
            <person name="Chan L.J."/>
            <person name="Eichorst S.A."/>
            <person name="Frey D."/>
            <person name="Adams P.D."/>
            <person name="Pray T."/>
            <person name="Tanjore D."/>
            <person name="Petzold C.J."/>
            <person name="Gladden J.M."/>
            <person name="Simmons B.A."/>
            <person name="Singer S.W."/>
        </authorList>
    </citation>
    <scope>NUCLEOTIDE SEQUENCE [LARGE SCALE GENOMIC DNA]</scope>
    <source>
        <strain evidence="4">JTherm</strain>
    </source>
</reference>
<proteinExistence type="predicted"/>
<dbReference type="Gene3D" id="2.40.50.40">
    <property type="match status" value="1"/>
</dbReference>
<dbReference type="Gene3D" id="2.20.25.10">
    <property type="match status" value="1"/>
</dbReference>
<dbReference type="Pfam" id="PF00072">
    <property type="entry name" value="Response_reg"/>
    <property type="match status" value="1"/>
</dbReference>
<dbReference type="SUPFAM" id="SSF52172">
    <property type="entry name" value="CheY-like"/>
    <property type="match status" value="1"/>
</dbReference>
<dbReference type="AlphaFoldDB" id="A0A2A6E0S1"/>
<sequence>MVEDEPLTRDELTYLLRRTGDVEVVGESDRLVPAFADIQTLQPDVVFLDIQLSEGNGLELARKLLHVEKPPAVAFVTAYDEHALEAFGVDALDYVLKPFDEPRIRRTINKLNKWKYKSCFFQKEKLALPIDDRIVLIDLKDLLFVWAEEGQVGCRTVRGEYRTGGTLAELERRLSREPFMRVHRSYIVNLDEVAEIEPWFNGTYHLRMTDGSRIPVSRTFAKNVRQALGF</sequence>
<evidence type="ECO:0000259" key="3">
    <source>
        <dbReference type="PROSITE" id="PS50930"/>
    </source>
</evidence>
<dbReference type="InterPro" id="IPR011006">
    <property type="entry name" value="CheY-like_superfamily"/>
</dbReference>
<dbReference type="GO" id="GO:0003677">
    <property type="term" value="F:DNA binding"/>
    <property type="evidence" value="ECO:0007669"/>
    <property type="project" value="InterPro"/>
</dbReference>
<evidence type="ECO:0000313" key="4">
    <source>
        <dbReference type="EMBL" id="PDO10522.1"/>
    </source>
</evidence>
<feature type="modified residue" description="4-aspartylphosphate" evidence="1">
    <location>
        <position position="49"/>
    </location>
</feature>
<dbReference type="InterPro" id="IPR007492">
    <property type="entry name" value="LytTR_DNA-bd_dom"/>
</dbReference>
<evidence type="ECO:0000256" key="1">
    <source>
        <dbReference type="PROSITE-ProRule" id="PRU00169"/>
    </source>
</evidence>
<comment type="caution">
    <text evidence="4">The sequence shown here is derived from an EMBL/GenBank/DDBJ whole genome shotgun (WGS) entry which is preliminary data.</text>
</comment>
<accession>A0A2A6E0S1</accession>
<dbReference type="SMART" id="SM00850">
    <property type="entry name" value="LytTR"/>
    <property type="match status" value="1"/>
</dbReference>
<dbReference type="SMART" id="SM00448">
    <property type="entry name" value="REC"/>
    <property type="match status" value="1"/>
</dbReference>
<dbReference type="Pfam" id="PF04397">
    <property type="entry name" value="LytTR"/>
    <property type="match status" value="1"/>
</dbReference>
<dbReference type="InterPro" id="IPR001789">
    <property type="entry name" value="Sig_transdc_resp-reg_receiver"/>
</dbReference>
<name>A0A2A6E0S1_9BACL</name>
<keyword evidence="1" id="KW-0597">Phosphoprotein</keyword>
<dbReference type="PROSITE" id="PS50930">
    <property type="entry name" value="HTH_LYTTR"/>
    <property type="match status" value="1"/>
</dbReference>
<protein>
    <recommendedName>
        <fullName evidence="6">DNA-binding response regulator</fullName>
    </recommendedName>
</protein>
<dbReference type="PANTHER" id="PTHR37299">
    <property type="entry name" value="TRANSCRIPTIONAL REGULATOR-RELATED"/>
    <property type="match status" value="1"/>
</dbReference>
<organism evidence="4 5">
    <name type="scientific">Candidatus Reconcilbacillus cellulovorans</name>
    <dbReference type="NCBI Taxonomy" id="1906605"/>
    <lineage>
        <taxon>Bacteria</taxon>
        <taxon>Bacillati</taxon>
        <taxon>Bacillota</taxon>
        <taxon>Bacilli</taxon>
        <taxon>Bacillales</taxon>
        <taxon>Paenibacillaceae</taxon>
        <taxon>Candidatus Reconcilbacillus</taxon>
    </lineage>
</organism>
<dbReference type="PROSITE" id="PS50110">
    <property type="entry name" value="RESPONSE_REGULATORY"/>
    <property type="match status" value="1"/>
</dbReference>
<dbReference type="GO" id="GO:0000156">
    <property type="term" value="F:phosphorelay response regulator activity"/>
    <property type="evidence" value="ECO:0007669"/>
    <property type="project" value="InterPro"/>
</dbReference>
<dbReference type="PANTHER" id="PTHR37299:SF1">
    <property type="entry name" value="STAGE 0 SPORULATION PROTEIN A HOMOLOG"/>
    <property type="match status" value="1"/>
</dbReference>
<evidence type="ECO:0000313" key="5">
    <source>
        <dbReference type="Proteomes" id="UP000243688"/>
    </source>
</evidence>
<gene>
    <name evidence="4" type="ORF">BLM47_07160</name>
</gene>
<evidence type="ECO:0008006" key="6">
    <source>
        <dbReference type="Google" id="ProtNLM"/>
    </source>
</evidence>
<dbReference type="EMBL" id="MOXJ01000014">
    <property type="protein sequence ID" value="PDO10522.1"/>
    <property type="molecule type" value="Genomic_DNA"/>
</dbReference>
<dbReference type="Gene3D" id="3.40.50.2300">
    <property type="match status" value="1"/>
</dbReference>
<evidence type="ECO:0000259" key="2">
    <source>
        <dbReference type="PROSITE" id="PS50110"/>
    </source>
</evidence>
<feature type="domain" description="Response regulatory" evidence="2">
    <location>
        <begin position="1"/>
        <end position="112"/>
    </location>
</feature>